<proteinExistence type="predicted"/>
<dbReference type="Proteomes" id="UP000095283">
    <property type="component" value="Unplaced"/>
</dbReference>
<accession>A0A1I7X3N9</accession>
<evidence type="ECO:0000313" key="2">
    <source>
        <dbReference type="WBParaSite" id="Hba_12213"/>
    </source>
</evidence>
<protein>
    <submittedName>
        <fullName evidence="2">Uncharacterized protein</fullName>
    </submittedName>
</protein>
<dbReference type="AlphaFoldDB" id="A0A1I7X3N9"/>
<reference evidence="2" key="1">
    <citation type="submission" date="2016-11" db="UniProtKB">
        <authorList>
            <consortium name="WormBaseParasite"/>
        </authorList>
    </citation>
    <scope>IDENTIFICATION</scope>
</reference>
<keyword evidence="1" id="KW-1185">Reference proteome</keyword>
<name>A0A1I7X3N9_HETBA</name>
<organism evidence="1 2">
    <name type="scientific">Heterorhabditis bacteriophora</name>
    <name type="common">Entomopathogenic nematode worm</name>
    <dbReference type="NCBI Taxonomy" id="37862"/>
    <lineage>
        <taxon>Eukaryota</taxon>
        <taxon>Metazoa</taxon>
        <taxon>Ecdysozoa</taxon>
        <taxon>Nematoda</taxon>
        <taxon>Chromadorea</taxon>
        <taxon>Rhabditida</taxon>
        <taxon>Rhabditina</taxon>
        <taxon>Rhabditomorpha</taxon>
        <taxon>Strongyloidea</taxon>
        <taxon>Heterorhabditidae</taxon>
        <taxon>Heterorhabditis</taxon>
    </lineage>
</organism>
<sequence>MFLRKEERLVIILANIRVSKNLRTGDSQKGELGGRLLRDNSGNLLRVIRGQGKRATHIENSTTLCQESITSQGRRTKTIG</sequence>
<evidence type="ECO:0000313" key="1">
    <source>
        <dbReference type="Proteomes" id="UP000095283"/>
    </source>
</evidence>
<dbReference type="WBParaSite" id="Hba_12213">
    <property type="protein sequence ID" value="Hba_12213"/>
    <property type="gene ID" value="Hba_12213"/>
</dbReference>